<dbReference type="InterPro" id="IPR021137">
    <property type="entry name" value="Ribosomal_bL35-like"/>
</dbReference>
<dbReference type="Gene3D" id="4.10.410.60">
    <property type="match status" value="1"/>
</dbReference>
<dbReference type="NCBIfam" id="TIGR00001">
    <property type="entry name" value="rpmI_bact"/>
    <property type="match status" value="1"/>
</dbReference>
<dbReference type="InterPro" id="IPR001706">
    <property type="entry name" value="Ribosomal_bL35"/>
</dbReference>
<evidence type="ECO:0000313" key="8">
    <source>
        <dbReference type="EMBL" id="TWT90827.1"/>
    </source>
</evidence>
<evidence type="ECO:0000256" key="2">
    <source>
        <dbReference type="ARBA" id="ARBA00022980"/>
    </source>
</evidence>
<evidence type="ECO:0000256" key="1">
    <source>
        <dbReference type="ARBA" id="ARBA00006598"/>
    </source>
</evidence>
<accession>A0A5C5ZV07</accession>
<evidence type="ECO:0000313" key="9">
    <source>
        <dbReference type="Proteomes" id="UP000315440"/>
    </source>
</evidence>
<dbReference type="PRINTS" id="PR00064">
    <property type="entry name" value="RIBOSOMALL35"/>
</dbReference>
<evidence type="ECO:0000256" key="4">
    <source>
        <dbReference type="ARBA" id="ARBA00071664"/>
    </source>
</evidence>
<dbReference type="Proteomes" id="UP000315440">
    <property type="component" value="Unassembled WGS sequence"/>
</dbReference>
<sequence length="67" mass="7324">MPKQKTHKGTKKRFRLTASGKAKHRMTGTSHLAGRMSQKRKRNLRGTGTVTGVTAKKLAEALAGNSY</sequence>
<feature type="region of interest" description="Disordered" evidence="7">
    <location>
        <begin position="1"/>
        <end position="47"/>
    </location>
</feature>
<dbReference type="PANTHER" id="PTHR33343:SF1">
    <property type="entry name" value="LARGE RIBOSOMAL SUBUNIT PROTEIN BL35M"/>
    <property type="match status" value="1"/>
</dbReference>
<keyword evidence="9" id="KW-1185">Reference proteome</keyword>
<evidence type="ECO:0000256" key="3">
    <source>
        <dbReference type="ARBA" id="ARBA00023274"/>
    </source>
</evidence>
<dbReference type="AlphaFoldDB" id="A0A5C5ZV07"/>
<comment type="similarity">
    <text evidence="1 5 6">Belongs to the bacterial ribosomal protein bL35 family.</text>
</comment>
<dbReference type="EMBL" id="SJPQ01000001">
    <property type="protein sequence ID" value="TWT90827.1"/>
    <property type="molecule type" value="Genomic_DNA"/>
</dbReference>
<comment type="caution">
    <text evidence="8">The sequence shown here is derived from an EMBL/GenBank/DDBJ whole genome shotgun (WGS) entry which is preliminary data.</text>
</comment>
<gene>
    <name evidence="5 8" type="primary">rpmI</name>
    <name evidence="8" type="ORF">Mal64_12240</name>
</gene>
<dbReference type="InterPro" id="IPR037229">
    <property type="entry name" value="Ribosomal_bL35_sf"/>
</dbReference>
<dbReference type="GO" id="GO:0003735">
    <property type="term" value="F:structural constituent of ribosome"/>
    <property type="evidence" value="ECO:0007669"/>
    <property type="project" value="InterPro"/>
</dbReference>
<protein>
    <recommendedName>
        <fullName evidence="4 5">Large ribosomal subunit protein bL35</fullName>
    </recommendedName>
</protein>
<dbReference type="PANTHER" id="PTHR33343">
    <property type="entry name" value="54S RIBOSOMAL PROTEIN BL35M"/>
    <property type="match status" value="1"/>
</dbReference>
<dbReference type="HAMAP" id="MF_00514">
    <property type="entry name" value="Ribosomal_bL35"/>
    <property type="match status" value="1"/>
</dbReference>
<dbReference type="GO" id="GO:0022625">
    <property type="term" value="C:cytosolic large ribosomal subunit"/>
    <property type="evidence" value="ECO:0007669"/>
    <property type="project" value="TreeGrafter"/>
</dbReference>
<proteinExistence type="inferred from homology"/>
<name>A0A5C5ZV07_9BACT</name>
<dbReference type="SUPFAM" id="SSF143034">
    <property type="entry name" value="L35p-like"/>
    <property type="match status" value="1"/>
</dbReference>
<dbReference type="RefSeq" id="WP_146398055.1">
    <property type="nucleotide sequence ID" value="NZ_SJPQ01000001.1"/>
</dbReference>
<evidence type="ECO:0000256" key="5">
    <source>
        <dbReference type="HAMAP-Rule" id="MF_00514"/>
    </source>
</evidence>
<keyword evidence="3 5" id="KW-0687">Ribonucleoprotein</keyword>
<keyword evidence="2 5" id="KW-0689">Ribosomal protein</keyword>
<dbReference type="FunFam" id="4.10.410.60:FF:000001">
    <property type="entry name" value="50S ribosomal protein L35"/>
    <property type="match status" value="1"/>
</dbReference>
<dbReference type="GO" id="GO:0006412">
    <property type="term" value="P:translation"/>
    <property type="evidence" value="ECO:0007669"/>
    <property type="project" value="UniProtKB-UniRule"/>
</dbReference>
<evidence type="ECO:0000256" key="6">
    <source>
        <dbReference type="RuleBase" id="RU000568"/>
    </source>
</evidence>
<dbReference type="OrthoDB" id="47476at2"/>
<dbReference type="Pfam" id="PF01632">
    <property type="entry name" value="Ribosomal_L35p"/>
    <property type="match status" value="1"/>
</dbReference>
<evidence type="ECO:0000256" key="7">
    <source>
        <dbReference type="SAM" id="MobiDB-lite"/>
    </source>
</evidence>
<feature type="compositionally biased region" description="Basic residues" evidence="7">
    <location>
        <begin position="1"/>
        <end position="26"/>
    </location>
</feature>
<reference evidence="8 9" key="1">
    <citation type="submission" date="2019-02" db="EMBL/GenBank/DDBJ databases">
        <title>Deep-cultivation of Planctomycetes and their phenomic and genomic characterization uncovers novel biology.</title>
        <authorList>
            <person name="Wiegand S."/>
            <person name="Jogler M."/>
            <person name="Boedeker C."/>
            <person name="Pinto D."/>
            <person name="Vollmers J."/>
            <person name="Rivas-Marin E."/>
            <person name="Kohn T."/>
            <person name="Peeters S.H."/>
            <person name="Heuer A."/>
            <person name="Rast P."/>
            <person name="Oberbeckmann S."/>
            <person name="Bunk B."/>
            <person name="Jeske O."/>
            <person name="Meyerdierks A."/>
            <person name="Storesund J.E."/>
            <person name="Kallscheuer N."/>
            <person name="Luecker S."/>
            <person name="Lage O.M."/>
            <person name="Pohl T."/>
            <person name="Merkel B.J."/>
            <person name="Hornburger P."/>
            <person name="Mueller R.-W."/>
            <person name="Bruemmer F."/>
            <person name="Labrenz M."/>
            <person name="Spormann A.M."/>
            <person name="Op Den Camp H."/>
            <person name="Overmann J."/>
            <person name="Amann R."/>
            <person name="Jetten M.S.M."/>
            <person name="Mascher T."/>
            <person name="Medema M.H."/>
            <person name="Devos D.P."/>
            <person name="Kaster A.-K."/>
            <person name="Ovreas L."/>
            <person name="Rohde M."/>
            <person name="Galperin M.Y."/>
            <person name="Jogler C."/>
        </authorList>
    </citation>
    <scope>NUCLEOTIDE SEQUENCE [LARGE SCALE GENOMIC DNA]</scope>
    <source>
        <strain evidence="8 9">Mal64</strain>
    </source>
</reference>
<organism evidence="8 9">
    <name type="scientific">Pseudobythopirellula maris</name>
    <dbReference type="NCBI Taxonomy" id="2527991"/>
    <lineage>
        <taxon>Bacteria</taxon>
        <taxon>Pseudomonadati</taxon>
        <taxon>Planctomycetota</taxon>
        <taxon>Planctomycetia</taxon>
        <taxon>Pirellulales</taxon>
        <taxon>Lacipirellulaceae</taxon>
        <taxon>Pseudobythopirellula</taxon>
    </lineage>
</organism>